<comment type="cofactor">
    <cofactor evidence="6">
        <name>Fe(2+)</name>
        <dbReference type="ChEBI" id="CHEBI:29033"/>
    </cofactor>
    <text evidence="6">Binds 1 Fe(2+) ion per subunit.</text>
</comment>
<dbReference type="STRING" id="35608.A0A2U1LRF6"/>
<evidence type="ECO:0000256" key="1">
    <source>
        <dbReference type="ARBA" id="ARBA00007879"/>
    </source>
</evidence>
<keyword evidence="4" id="KW-0560">Oxidoreductase</keyword>
<dbReference type="GO" id="GO:0005737">
    <property type="term" value="C:cytoplasm"/>
    <property type="evidence" value="ECO:0007669"/>
    <property type="project" value="TreeGrafter"/>
</dbReference>
<evidence type="ECO:0000256" key="3">
    <source>
        <dbReference type="ARBA" id="ARBA00022964"/>
    </source>
</evidence>
<dbReference type="AlphaFoldDB" id="A0A2U1LRF6"/>
<dbReference type="GO" id="GO:0035516">
    <property type="term" value="F:broad specificity oxidative DNA demethylase activity"/>
    <property type="evidence" value="ECO:0007669"/>
    <property type="project" value="TreeGrafter"/>
</dbReference>
<evidence type="ECO:0000256" key="2">
    <source>
        <dbReference type="ARBA" id="ARBA00022723"/>
    </source>
</evidence>
<evidence type="ECO:0000313" key="8">
    <source>
        <dbReference type="EMBL" id="PWA51581.1"/>
    </source>
</evidence>
<dbReference type="Proteomes" id="UP000245207">
    <property type="component" value="Unassembled WGS sequence"/>
</dbReference>
<evidence type="ECO:0000259" key="7">
    <source>
        <dbReference type="PROSITE" id="PS51471"/>
    </source>
</evidence>
<proteinExistence type="inferred from homology"/>
<dbReference type="InterPro" id="IPR005123">
    <property type="entry name" value="Oxoglu/Fe-dep_dioxygenase_dom"/>
</dbReference>
<dbReference type="InterPro" id="IPR037151">
    <property type="entry name" value="AlkB-like_sf"/>
</dbReference>
<dbReference type="InterPro" id="IPR027450">
    <property type="entry name" value="AlkB-like"/>
</dbReference>
<feature type="binding site" evidence="6">
    <location>
        <position position="169"/>
    </location>
    <ligand>
        <name>Fe cation</name>
        <dbReference type="ChEBI" id="CHEBI:24875"/>
        <note>catalytic</note>
    </ligand>
</feature>
<keyword evidence="3 8" id="KW-0223">Dioxygenase</keyword>
<dbReference type="PANTHER" id="PTHR16557:SF10">
    <property type="entry name" value="2-OXOGLUTARATE-DEPENDENT DIOXYGENASE FAMILY PROTEIN"/>
    <property type="match status" value="1"/>
</dbReference>
<keyword evidence="5 6" id="KW-0408">Iron</keyword>
<dbReference type="EMBL" id="PKPP01008107">
    <property type="protein sequence ID" value="PWA51581.1"/>
    <property type="molecule type" value="Genomic_DNA"/>
</dbReference>
<dbReference type="Gene3D" id="2.60.120.590">
    <property type="entry name" value="Alpha-ketoglutarate-dependent dioxygenase AlkB-like"/>
    <property type="match status" value="1"/>
</dbReference>
<protein>
    <submittedName>
        <fullName evidence="8">Oxoglutarate/iron-dependent dioxygenase</fullName>
    </submittedName>
</protein>
<feature type="binding site" evidence="6">
    <location>
        <position position="227"/>
    </location>
    <ligand>
        <name>Fe cation</name>
        <dbReference type="ChEBI" id="CHEBI:24875"/>
        <note>catalytic</note>
    </ligand>
</feature>
<evidence type="ECO:0000256" key="5">
    <source>
        <dbReference type="ARBA" id="ARBA00023004"/>
    </source>
</evidence>
<dbReference type="OrthoDB" id="6614653at2759"/>
<evidence type="ECO:0000256" key="4">
    <source>
        <dbReference type="ARBA" id="ARBA00023002"/>
    </source>
</evidence>
<dbReference type="GO" id="GO:0008198">
    <property type="term" value="F:ferrous iron binding"/>
    <property type="evidence" value="ECO:0007669"/>
    <property type="project" value="TreeGrafter"/>
</dbReference>
<keyword evidence="2 6" id="KW-0479">Metal-binding</keyword>
<name>A0A2U1LRF6_ARTAN</name>
<dbReference type="InterPro" id="IPR004574">
    <property type="entry name" value="Alkb"/>
</dbReference>
<reference evidence="8 9" key="1">
    <citation type="journal article" date="2018" name="Mol. Plant">
        <title>The genome of Artemisia annua provides insight into the evolution of Asteraceae family and artemisinin biosynthesis.</title>
        <authorList>
            <person name="Shen Q."/>
            <person name="Zhang L."/>
            <person name="Liao Z."/>
            <person name="Wang S."/>
            <person name="Yan T."/>
            <person name="Shi P."/>
            <person name="Liu M."/>
            <person name="Fu X."/>
            <person name="Pan Q."/>
            <person name="Wang Y."/>
            <person name="Lv Z."/>
            <person name="Lu X."/>
            <person name="Zhang F."/>
            <person name="Jiang W."/>
            <person name="Ma Y."/>
            <person name="Chen M."/>
            <person name="Hao X."/>
            <person name="Li L."/>
            <person name="Tang Y."/>
            <person name="Lv G."/>
            <person name="Zhou Y."/>
            <person name="Sun X."/>
            <person name="Brodelius P.E."/>
            <person name="Rose J.K.C."/>
            <person name="Tang K."/>
        </authorList>
    </citation>
    <scope>NUCLEOTIDE SEQUENCE [LARGE SCALE GENOMIC DNA]</scope>
    <source>
        <strain evidence="9">cv. Huhao1</strain>
        <tissue evidence="8">Leaf</tissue>
    </source>
</reference>
<dbReference type="PANTHER" id="PTHR16557">
    <property type="entry name" value="ALKYLATED DNA REPAIR PROTEIN ALKB-RELATED"/>
    <property type="match status" value="1"/>
</dbReference>
<dbReference type="GO" id="GO:0035513">
    <property type="term" value="P:oxidative RNA demethylation"/>
    <property type="evidence" value="ECO:0007669"/>
    <property type="project" value="TreeGrafter"/>
</dbReference>
<dbReference type="PROSITE" id="PS51471">
    <property type="entry name" value="FE2OG_OXY"/>
    <property type="match status" value="1"/>
</dbReference>
<sequence length="259" mass="28695">MYEPNNTIPAIDLIPTEPFSLIVPNGSENSLCGTKMKKNNTLKTSYAVLRPGMVHLKNYISVTDQVEIINTCQEFGMGPGGFYQPGFNGGSKLNLHMMCFGRNWDPQTKYVARYRCDGSQAPPIPDKLVALAKASIEDSQRHDNVPSMHPDICIVNFYTNTGRLGLHQDRDESSNSLRKGLPVVSISVGDSAQFLYGHSRDMRKANEVLLKSGDVLIFGGKSRDIYHGVKAIIPNSAPLSLLKQSKLRPGRLNLTLRQY</sequence>
<accession>A0A2U1LRF6</accession>
<evidence type="ECO:0000313" key="9">
    <source>
        <dbReference type="Proteomes" id="UP000245207"/>
    </source>
</evidence>
<dbReference type="GO" id="GO:0035515">
    <property type="term" value="F:oxidative RNA demethylase activity"/>
    <property type="evidence" value="ECO:0007669"/>
    <property type="project" value="TreeGrafter"/>
</dbReference>
<gene>
    <name evidence="8" type="ORF">CTI12_AA462390</name>
</gene>
<organism evidence="8 9">
    <name type="scientific">Artemisia annua</name>
    <name type="common">Sweet wormwood</name>
    <dbReference type="NCBI Taxonomy" id="35608"/>
    <lineage>
        <taxon>Eukaryota</taxon>
        <taxon>Viridiplantae</taxon>
        <taxon>Streptophyta</taxon>
        <taxon>Embryophyta</taxon>
        <taxon>Tracheophyta</taxon>
        <taxon>Spermatophyta</taxon>
        <taxon>Magnoliopsida</taxon>
        <taxon>eudicotyledons</taxon>
        <taxon>Gunneridae</taxon>
        <taxon>Pentapetalae</taxon>
        <taxon>asterids</taxon>
        <taxon>campanulids</taxon>
        <taxon>Asterales</taxon>
        <taxon>Asteraceae</taxon>
        <taxon>Asteroideae</taxon>
        <taxon>Anthemideae</taxon>
        <taxon>Artemisiinae</taxon>
        <taxon>Artemisia</taxon>
    </lineage>
</organism>
<comment type="caution">
    <text evidence="8">The sequence shown here is derived from an EMBL/GenBank/DDBJ whole genome shotgun (WGS) entry which is preliminary data.</text>
</comment>
<dbReference type="Pfam" id="PF13532">
    <property type="entry name" value="2OG-FeII_Oxy_2"/>
    <property type="match status" value="1"/>
</dbReference>
<keyword evidence="9" id="KW-1185">Reference proteome</keyword>
<evidence type="ECO:0000256" key="6">
    <source>
        <dbReference type="PIRSR" id="PIRSR604574-2"/>
    </source>
</evidence>
<feature type="binding site" evidence="6">
    <location>
        <position position="167"/>
    </location>
    <ligand>
        <name>Fe cation</name>
        <dbReference type="ChEBI" id="CHEBI:24875"/>
        <note>catalytic</note>
    </ligand>
</feature>
<feature type="domain" description="Fe2OG dioxygenase" evidence="7">
    <location>
        <begin position="149"/>
        <end position="259"/>
    </location>
</feature>
<comment type="similarity">
    <text evidence="1">Belongs to the alkB family.</text>
</comment>
<dbReference type="SUPFAM" id="SSF51197">
    <property type="entry name" value="Clavaminate synthase-like"/>
    <property type="match status" value="1"/>
</dbReference>